<dbReference type="STRING" id="337451.A0A3S4P529"/>
<dbReference type="Proteomes" id="UP000283530">
    <property type="component" value="Unassembled WGS sequence"/>
</dbReference>
<gene>
    <name evidence="3" type="ORF">CKAN_01461300</name>
</gene>
<sequence>MEVQNKILGPWLVFQHGKHERSQTFFHMATGSYHVRSIRQMRKKDVWLSSHGWLLLRDLSGRLSLFNPISLIEFEVPQLTKQHHDWICFLSAPPTYPNCHLILIPIKASIFYCCKINEDTKFSEVKFNCFDENDYFSDVISCKGRTYFLSHQRRFGEINVGAGNYFPTPRLLDVETPRAAGWKRLTHFLVESCGEVFLVYQSFEVTANWIFCFIVFKMDFSQMRWVHVNSIGDRLFFLSESCSQSCSALKSGLGGDQIFFFLPNDISLYSFHMKEGSISVYLTCPNLHPPWKTPFWVMETSNEGNVDVKWMRQSNVKINKVDRKRMQLITINEKAAELKVAEETVIMKIAVDERPWPDLPIEIAMLIVRRLTPVAYARMRSICTSWRSITLPTWLPLTPCLIFHEETDGFFKFFDPLSKRVFAANIPELHGATFHFSKGGWLLVSFEDGSIFFFNPFTKERISLPDLDYPFSSISFSSMPTSLDCIVFAIFNGGSFDDIFICTCSPGAQSWATYLRGEGVYPLFRVDATNPVFHNGVFYCLGQQGNLGVYNVNEDTWNVLKNPMPLQLPIGLCFLIESEGQLLFVYNRRTQIHVFTLDESKMVWVEVEVLEDLALFLSKSTSLALTVDKEETTGSIRDMKNKIYISRFRRDSNDALFYHMESKSHHLDFYESKEFIKCTWIDPTGFEFGLDSRGNILTVASRLR</sequence>
<organism evidence="3 4">
    <name type="scientific">Cinnamomum micranthum f. kanehirae</name>
    <dbReference type="NCBI Taxonomy" id="337451"/>
    <lineage>
        <taxon>Eukaryota</taxon>
        <taxon>Viridiplantae</taxon>
        <taxon>Streptophyta</taxon>
        <taxon>Embryophyta</taxon>
        <taxon>Tracheophyta</taxon>
        <taxon>Spermatophyta</taxon>
        <taxon>Magnoliopsida</taxon>
        <taxon>Magnoliidae</taxon>
        <taxon>Laurales</taxon>
        <taxon>Lauraceae</taxon>
        <taxon>Cinnamomum</taxon>
    </lineage>
</organism>
<evidence type="ECO:0000313" key="3">
    <source>
        <dbReference type="EMBL" id="RWR85740.1"/>
    </source>
</evidence>
<dbReference type="Pfam" id="PF00646">
    <property type="entry name" value="F-box"/>
    <property type="match status" value="1"/>
</dbReference>
<feature type="domain" description="KIB1-4 beta-propeller" evidence="2">
    <location>
        <begin position="414"/>
        <end position="658"/>
    </location>
</feature>
<dbReference type="InterPro" id="IPR036047">
    <property type="entry name" value="F-box-like_dom_sf"/>
</dbReference>
<dbReference type="InterPro" id="IPR001810">
    <property type="entry name" value="F-box_dom"/>
</dbReference>
<evidence type="ECO:0000259" key="1">
    <source>
        <dbReference type="Pfam" id="PF00646"/>
    </source>
</evidence>
<dbReference type="AlphaFoldDB" id="A0A3S4P529"/>
<dbReference type="OrthoDB" id="1863935at2759"/>
<dbReference type="InterPro" id="IPR005174">
    <property type="entry name" value="KIB1-4_b-propeller"/>
</dbReference>
<dbReference type="SUPFAM" id="SSF75011">
    <property type="entry name" value="3-carboxy-cis,cis-mucoante lactonizing enzyme"/>
    <property type="match status" value="1"/>
</dbReference>
<name>A0A3S4P529_9MAGN</name>
<accession>A0A3S4P529</accession>
<dbReference type="PANTHER" id="PTHR33127">
    <property type="entry name" value="TRANSMEMBRANE PROTEIN"/>
    <property type="match status" value="1"/>
</dbReference>
<feature type="domain" description="F-box" evidence="1">
    <location>
        <begin position="356"/>
        <end position="389"/>
    </location>
</feature>
<feature type="domain" description="KIB1-4 beta-propeller" evidence="2">
    <location>
        <begin position="33"/>
        <end position="281"/>
    </location>
</feature>
<dbReference type="SUPFAM" id="SSF81383">
    <property type="entry name" value="F-box domain"/>
    <property type="match status" value="1"/>
</dbReference>
<proteinExistence type="predicted"/>
<protein>
    <submittedName>
        <fullName evidence="3">Sec1-like protein</fullName>
    </submittedName>
</protein>
<keyword evidence="4" id="KW-1185">Reference proteome</keyword>
<reference evidence="3 4" key="1">
    <citation type="journal article" date="2019" name="Nat. Plants">
        <title>Stout camphor tree genome fills gaps in understanding of flowering plant genome evolution.</title>
        <authorList>
            <person name="Chaw S.M."/>
            <person name="Liu Y.C."/>
            <person name="Wu Y.W."/>
            <person name="Wang H.Y."/>
            <person name="Lin C.I."/>
            <person name="Wu C.S."/>
            <person name="Ke H.M."/>
            <person name="Chang L.Y."/>
            <person name="Hsu C.Y."/>
            <person name="Yang H.T."/>
            <person name="Sudianto E."/>
            <person name="Hsu M.H."/>
            <person name="Wu K.P."/>
            <person name="Wang L.N."/>
            <person name="Leebens-Mack J.H."/>
            <person name="Tsai I.J."/>
        </authorList>
    </citation>
    <scope>NUCLEOTIDE SEQUENCE [LARGE SCALE GENOMIC DNA]</scope>
    <source>
        <strain evidence="4">cv. Chaw 1501</strain>
        <tissue evidence="3">Young leaves</tissue>
    </source>
</reference>
<evidence type="ECO:0000313" key="4">
    <source>
        <dbReference type="Proteomes" id="UP000283530"/>
    </source>
</evidence>
<dbReference type="EMBL" id="QPKB01000005">
    <property type="protein sequence ID" value="RWR85740.1"/>
    <property type="molecule type" value="Genomic_DNA"/>
</dbReference>
<evidence type="ECO:0000259" key="2">
    <source>
        <dbReference type="Pfam" id="PF03478"/>
    </source>
</evidence>
<dbReference type="PANTHER" id="PTHR33127:SF87">
    <property type="entry name" value="DUF295 DOMAIN-CONTAINING PROTEIN"/>
    <property type="match status" value="1"/>
</dbReference>
<dbReference type="Pfam" id="PF03478">
    <property type="entry name" value="Beta-prop_KIB1-4"/>
    <property type="match status" value="2"/>
</dbReference>
<comment type="caution">
    <text evidence="3">The sequence shown here is derived from an EMBL/GenBank/DDBJ whole genome shotgun (WGS) entry which is preliminary data.</text>
</comment>